<keyword evidence="15" id="KW-0968">Cytoplasmic vesicle</keyword>
<evidence type="ECO:0000256" key="10">
    <source>
        <dbReference type="ARBA" id="ARBA00022753"/>
    </source>
</evidence>
<evidence type="ECO:0000256" key="17">
    <source>
        <dbReference type="ARBA" id="ARBA00024088"/>
    </source>
</evidence>
<evidence type="ECO:0000256" key="5">
    <source>
        <dbReference type="ARBA" id="ARBA00004419"/>
    </source>
</evidence>
<dbReference type="GO" id="GO:0016020">
    <property type="term" value="C:membrane"/>
    <property type="evidence" value="ECO:0007669"/>
    <property type="project" value="UniProtKB-SubCell"/>
</dbReference>
<reference evidence="21" key="2">
    <citation type="submission" date="2009-11" db="EMBL/GenBank/DDBJ databases">
        <title>The Genome Sequence of Allomyces macrogynus strain ATCC 38327.</title>
        <authorList>
            <consortium name="The Broad Institute Genome Sequencing Platform"/>
            <person name="Russ C."/>
            <person name="Cuomo C."/>
            <person name="Shea T."/>
            <person name="Young S.K."/>
            <person name="Zeng Q."/>
            <person name="Koehrsen M."/>
            <person name="Haas B."/>
            <person name="Borodovsky M."/>
            <person name="Guigo R."/>
            <person name="Alvarado L."/>
            <person name="Berlin A."/>
            <person name="Borenstein D."/>
            <person name="Chen Z."/>
            <person name="Engels R."/>
            <person name="Freedman E."/>
            <person name="Gellesch M."/>
            <person name="Goldberg J."/>
            <person name="Griggs A."/>
            <person name="Gujja S."/>
            <person name="Heiman D."/>
            <person name="Hepburn T."/>
            <person name="Howarth C."/>
            <person name="Jen D."/>
            <person name="Larson L."/>
            <person name="Lewis B."/>
            <person name="Mehta T."/>
            <person name="Park D."/>
            <person name="Pearson M."/>
            <person name="Roberts A."/>
            <person name="Saif S."/>
            <person name="Shenoy N."/>
            <person name="Sisk P."/>
            <person name="Stolte C."/>
            <person name="Sykes S."/>
            <person name="Walk T."/>
            <person name="White J."/>
            <person name="Yandava C."/>
            <person name="Burger G."/>
            <person name="Gray M.W."/>
            <person name="Holland P.W.H."/>
            <person name="King N."/>
            <person name="Lang F.B.F."/>
            <person name="Roger A.J."/>
            <person name="Ruiz-Trillo I."/>
            <person name="Lander E."/>
            <person name="Nusbaum C."/>
        </authorList>
    </citation>
    <scope>NUCLEOTIDE SEQUENCE [LARGE SCALE GENOMIC DNA]</scope>
    <source>
        <strain evidence="21">ATCC 38327</strain>
    </source>
</reference>
<evidence type="ECO:0000256" key="9">
    <source>
        <dbReference type="ARBA" id="ARBA00022692"/>
    </source>
</evidence>
<gene>
    <name evidence="20" type="ORF">AMAG_13999</name>
</gene>
<evidence type="ECO:0000256" key="8">
    <source>
        <dbReference type="ARBA" id="ARBA00007743"/>
    </source>
</evidence>
<feature type="transmembrane region" description="Helical" evidence="19">
    <location>
        <begin position="118"/>
        <end position="143"/>
    </location>
</feature>
<dbReference type="GO" id="GO:0005770">
    <property type="term" value="C:late endosome"/>
    <property type="evidence" value="ECO:0007669"/>
    <property type="project" value="UniProtKB-SubCell"/>
</dbReference>
<keyword evidence="11 19" id="KW-1133">Transmembrane helix</keyword>
<comment type="function">
    <text evidence="16">Involved in trafficking and recycling of synaptic vesicles.</text>
</comment>
<name>A0A0L0T2R2_ALLM3</name>
<feature type="region of interest" description="Disordered" evidence="18">
    <location>
        <begin position="1"/>
        <end position="63"/>
    </location>
</feature>
<keyword evidence="13" id="KW-0333">Golgi apparatus</keyword>
<accession>A0A0L0T2R2</accession>
<evidence type="ECO:0000256" key="6">
    <source>
        <dbReference type="ARBA" id="ARBA00004601"/>
    </source>
</evidence>
<dbReference type="eggNOG" id="ENOG502SZA9">
    <property type="taxonomic scope" value="Eukaryota"/>
</dbReference>
<keyword evidence="14 19" id="KW-0472">Membrane</keyword>
<evidence type="ECO:0000256" key="12">
    <source>
        <dbReference type="ARBA" id="ARBA00023018"/>
    </source>
</evidence>
<evidence type="ECO:0000256" key="18">
    <source>
        <dbReference type="SAM" id="MobiDB-lite"/>
    </source>
</evidence>
<keyword evidence="9 19" id="KW-0812">Transmembrane</keyword>
<evidence type="ECO:0000313" key="20">
    <source>
        <dbReference type="EMBL" id="KNE69143.1"/>
    </source>
</evidence>
<organism evidence="20 21">
    <name type="scientific">Allomyces macrogynus (strain ATCC 38327)</name>
    <name type="common">Allomyces javanicus var. macrogynus</name>
    <dbReference type="NCBI Taxonomy" id="578462"/>
    <lineage>
        <taxon>Eukaryota</taxon>
        <taxon>Fungi</taxon>
        <taxon>Fungi incertae sedis</taxon>
        <taxon>Blastocladiomycota</taxon>
        <taxon>Blastocladiomycetes</taxon>
        <taxon>Blastocladiales</taxon>
        <taxon>Blastocladiaceae</taxon>
        <taxon>Allomyces</taxon>
    </lineage>
</organism>
<dbReference type="GO" id="GO:0005769">
    <property type="term" value="C:early endosome"/>
    <property type="evidence" value="ECO:0007669"/>
    <property type="project" value="UniProtKB-SubCell"/>
</dbReference>
<evidence type="ECO:0000256" key="16">
    <source>
        <dbReference type="ARBA" id="ARBA00024003"/>
    </source>
</evidence>
<dbReference type="GO" id="GO:0055037">
    <property type="term" value="C:recycling endosome"/>
    <property type="evidence" value="ECO:0007669"/>
    <property type="project" value="UniProtKB-SubCell"/>
</dbReference>
<evidence type="ECO:0000313" key="21">
    <source>
        <dbReference type="Proteomes" id="UP000054350"/>
    </source>
</evidence>
<evidence type="ECO:0000256" key="15">
    <source>
        <dbReference type="ARBA" id="ARBA00023329"/>
    </source>
</evidence>
<evidence type="ECO:0000256" key="11">
    <source>
        <dbReference type="ARBA" id="ARBA00022989"/>
    </source>
</evidence>
<evidence type="ECO:0000256" key="7">
    <source>
        <dbReference type="ARBA" id="ARBA00004603"/>
    </source>
</evidence>
<comment type="similarity">
    <text evidence="8">Belongs to the TMEM134/TMEM230 family.</text>
</comment>
<keyword evidence="12" id="KW-0770">Synapse</keyword>
<dbReference type="PANTHER" id="PTHR15664:SF6">
    <property type="entry name" value="TRANSMEMBRANE PROTEIN 230"/>
    <property type="match status" value="1"/>
</dbReference>
<evidence type="ECO:0000256" key="3">
    <source>
        <dbReference type="ARBA" id="ARBA00004234"/>
    </source>
</evidence>
<evidence type="ECO:0000256" key="13">
    <source>
        <dbReference type="ARBA" id="ARBA00023034"/>
    </source>
</evidence>
<evidence type="ECO:0000256" key="19">
    <source>
        <dbReference type="SAM" id="Phobius"/>
    </source>
</evidence>
<comment type="subcellular location">
    <subcellularLocation>
        <location evidence="5">Cytoplasmic vesicle</location>
        <location evidence="5">Autophagosome</location>
    </subcellularLocation>
    <subcellularLocation>
        <location evidence="3">Cytoplasmic vesicle</location>
        <location evidence="3">Secretory vesicle</location>
        <location evidence="3">Synaptic vesicle</location>
    </subcellularLocation>
    <subcellularLocation>
        <location evidence="4">Early endosome</location>
    </subcellularLocation>
    <subcellularLocation>
        <location evidence="6">Golgi apparatus</location>
        <location evidence="6">trans-Golgi network</location>
    </subcellularLocation>
    <subcellularLocation>
        <location evidence="7">Late endosome</location>
    </subcellularLocation>
    <subcellularLocation>
        <location evidence="1">Membrane</location>
        <topology evidence="1">Multi-pass membrane protein</topology>
    </subcellularLocation>
    <subcellularLocation>
        <location evidence="2">Recycling endosome</location>
    </subcellularLocation>
</comment>
<dbReference type="PANTHER" id="PTHR15664">
    <property type="entry name" value="C20ORF30 PROTEIN"/>
    <property type="match status" value="1"/>
</dbReference>
<dbReference type="InterPro" id="IPR044234">
    <property type="entry name" value="TMEM230"/>
</dbReference>
<dbReference type="GO" id="GO:0005776">
    <property type="term" value="C:autophagosome"/>
    <property type="evidence" value="ECO:0007669"/>
    <property type="project" value="UniProtKB-SubCell"/>
</dbReference>
<keyword evidence="10" id="KW-0967">Endosome</keyword>
<dbReference type="InterPro" id="IPR008590">
    <property type="entry name" value="TMEM_230/134"/>
</dbReference>
<evidence type="ECO:0000256" key="1">
    <source>
        <dbReference type="ARBA" id="ARBA00004141"/>
    </source>
</evidence>
<sequence length="154" mass="16937">MGRRQYPDVTDARRGSHASSGSGSDTDDNPAAPMLTASHGARARQRTRSAQVDPIEQRKVRARSGMRSANPVYHTPLPWRSLVLTVFLLMFGIISLVTSVYLFAGFGHDPSEERWKPLAIMGTLCIIPGGYYAVYFTCALLGMPGYDYAEIPDL</sequence>
<evidence type="ECO:0000256" key="4">
    <source>
        <dbReference type="ARBA" id="ARBA00004412"/>
    </source>
</evidence>
<dbReference type="GO" id="GO:0005794">
    <property type="term" value="C:Golgi apparatus"/>
    <property type="evidence" value="ECO:0007669"/>
    <property type="project" value="UniProtKB-SubCell"/>
</dbReference>
<dbReference type="VEuPathDB" id="FungiDB:AMAG_13999"/>
<protein>
    <recommendedName>
        <fullName evidence="17">Transmembrane protein 230</fullName>
    </recommendedName>
</protein>
<proteinExistence type="inferred from homology"/>
<dbReference type="EMBL" id="GG745359">
    <property type="protein sequence ID" value="KNE69143.1"/>
    <property type="molecule type" value="Genomic_DNA"/>
</dbReference>
<keyword evidence="21" id="KW-1185">Reference proteome</keyword>
<dbReference type="Proteomes" id="UP000054350">
    <property type="component" value="Unassembled WGS sequence"/>
</dbReference>
<evidence type="ECO:0000256" key="14">
    <source>
        <dbReference type="ARBA" id="ARBA00023136"/>
    </source>
</evidence>
<dbReference type="OrthoDB" id="5597044at2759"/>
<evidence type="ECO:0000256" key="2">
    <source>
        <dbReference type="ARBA" id="ARBA00004172"/>
    </source>
</evidence>
<feature type="transmembrane region" description="Helical" evidence="19">
    <location>
        <begin position="82"/>
        <end position="106"/>
    </location>
</feature>
<dbReference type="AlphaFoldDB" id="A0A0L0T2R2"/>
<reference evidence="20 21" key="1">
    <citation type="submission" date="2009-11" db="EMBL/GenBank/DDBJ databases">
        <title>Annotation of Allomyces macrogynus ATCC 38327.</title>
        <authorList>
            <consortium name="The Broad Institute Genome Sequencing Platform"/>
            <person name="Russ C."/>
            <person name="Cuomo C."/>
            <person name="Burger G."/>
            <person name="Gray M.W."/>
            <person name="Holland P.W.H."/>
            <person name="King N."/>
            <person name="Lang F.B.F."/>
            <person name="Roger A.J."/>
            <person name="Ruiz-Trillo I."/>
            <person name="Young S.K."/>
            <person name="Zeng Q."/>
            <person name="Gargeya S."/>
            <person name="Fitzgerald M."/>
            <person name="Haas B."/>
            <person name="Abouelleil A."/>
            <person name="Alvarado L."/>
            <person name="Arachchi H.M."/>
            <person name="Berlin A."/>
            <person name="Chapman S.B."/>
            <person name="Gearin G."/>
            <person name="Goldberg J."/>
            <person name="Griggs A."/>
            <person name="Gujja S."/>
            <person name="Hansen M."/>
            <person name="Heiman D."/>
            <person name="Howarth C."/>
            <person name="Larimer J."/>
            <person name="Lui A."/>
            <person name="MacDonald P.J.P."/>
            <person name="McCowen C."/>
            <person name="Montmayeur A."/>
            <person name="Murphy C."/>
            <person name="Neiman D."/>
            <person name="Pearson M."/>
            <person name="Priest M."/>
            <person name="Roberts A."/>
            <person name="Saif S."/>
            <person name="Shea T."/>
            <person name="Sisk P."/>
            <person name="Stolte C."/>
            <person name="Sykes S."/>
            <person name="Wortman J."/>
            <person name="Nusbaum C."/>
            <person name="Birren B."/>
        </authorList>
    </citation>
    <scope>NUCLEOTIDE SEQUENCE [LARGE SCALE GENOMIC DNA]</scope>
    <source>
        <strain evidence="20 21">ATCC 38327</strain>
    </source>
</reference>
<dbReference type="Pfam" id="PF05915">
    <property type="entry name" value="TMEM_230_134"/>
    <property type="match status" value="1"/>
</dbReference>